<dbReference type="EMBL" id="UOGC01000001">
    <property type="protein sequence ID" value="VAX14925.1"/>
    <property type="molecule type" value="Genomic_DNA"/>
</dbReference>
<evidence type="ECO:0000313" key="7">
    <source>
        <dbReference type="EMBL" id="VAX14925.1"/>
    </source>
</evidence>
<dbReference type="NCBIfam" id="TIGR00374">
    <property type="entry name" value="flippase-like domain"/>
    <property type="match status" value="1"/>
</dbReference>
<proteinExistence type="predicted"/>
<keyword evidence="2" id="KW-1003">Cell membrane</keyword>
<keyword evidence="3 6" id="KW-0812">Transmembrane</keyword>
<dbReference type="GO" id="GO:0005886">
    <property type="term" value="C:plasma membrane"/>
    <property type="evidence" value="ECO:0007669"/>
    <property type="project" value="UniProtKB-SubCell"/>
</dbReference>
<feature type="transmembrane region" description="Helical" evidence="6">
    <location>
        <begin position="128"/>
        <end position="146"/>
    </location>
</feature>
<evidence type="ECO:0008006" key="8">
    <source>
        <dbReference type="Google" id="ProtNLM"/>
    </source>
</evidence>
<feature type="transmembrane region" description="Helical" evidence="6">
    <location>
        <begin position="158"/>
        <end position="176"/>
    </location>
</feature>
<feature type="transmembrane region" description="Helical" evidence="6">
    <location>
        <begin position="41"/>
        <end position="58"/>
    </location>
</feature>
<evidence type="ECO:0000256" key="2">
    <source>
        <dbReference type="ARBA" id="ARBA00022475"/>
    </source>
</evidence>
<organism evidence="7">
    <name type="scientific">hydrothermal vent metagenome</name>
    <dbReference type="NCBI Taxonomy" id="652676"/>
    <lineage>
        <taxon>unclassified sequences</taxon>
        <taxon>metagenomes</taxon>
        <taxon>ecological metagenomes</taxon>
    </lineage>
</organism>
<keyword evidence="4 6" id="KW-1133">Transmembrane helix</keyword>
<evidence type="ECO:0000256" key="1">
    <source>
        <dbReference type="ARBA" id="ARBA00004651"/>
    </source>
</evidence>
<name>A0A3B1C8F6_9ZZZZ</name>
<dbReference type="InterPro" id="IPR022791">
    <property type="entry name" value="L-PG_synthase/AglD"/>
</dbReference>
<feature type="transmembrane region" description="Helical" evidence="6">
    <location>
        <begin position="297"/>
        <end position="323"/>
    </location>
</feature>
<keyword evidence="5 6" id="KW-0472">Membrane</keyword>
<dbReference type="PANTHER" id="PTHR39087">
    <property type="entry name" value="UPF0104 MEMBRANE PROTEIN MJ1595"/>
    <property type="match status" value="1"/>
</dbReference>
<evidence type="ECO:0000256" key="3">
    <source>
        <dbReference type="ARBA" id="ARBA00022692"/>
    </source>
</evidence>
<protein>
    <recommendedName>
        <fullName evidence="8">Dolichol-P-glucose synthetase</fullName>
    </recommendedName>
</protein>
<comment type="subcellular location">
    <subcellularLocation>
        <location evidence="1">Cell membrane</location>
        <topology evidence="1">Multi-pass membrane protein</topology>
    </subcellularLocation>
</comment>
<accession>A0A3B1C8F6</accession>
<reference evidence="7" key="1">
    <citation type="submission" date="2018-06" db="EMBL/GenBank/DDBJ databases">
        <authorList>
            <person name="Zhirakovskaya E."/>
        </authorList>
    </citation>
    <scope>NUCLEOTIDE SEQUENCE</scope>
</reference>
<feature type="transmembrane region" description="Helical" evidence="6">
    <location>
        <begin position="7"/>
        <end position="26"/>
    </location>
</feature>
<evidence type="ECO:0000256" key="6">
    <source>
        <dbReference type="SAM" id="Phobius"/>
    </source>
</evidence>
<sequence length="340" mass="38330">MKSVKQRLGFWLGISVTLFFVGWALLKYDFESVGTALMKANYWWVIPAAVSEFILMYIRSVRWRYFLAPIKPVSIRNSFMATSIGFLANMVLPARIGEFVRAFAIAKKEKISRGASLGTVVIERAIDGFSFAIVILVVFMTVDATIERATYWETLKTTAYMVSAFYILVFAALFLFHKRVKIVEWTIDFTLGILPTKISTIARRLLESFRSGFGFLESGHHITAIALWTLLFWAIAGWRNIAFFYAFGLYDLPYVAMFVILLAQVIGTMIPAAPGFVGPYHAATIAGLALYNIDSELGLSIAIVMHVTMFITNSLPGVVFLWLEKLSFTEIKHQAEEEQT</sequence>
<dbReference type="Pfam" id="PF03706">
    <property type="entry name" value="LPG_synthase_TM"/>
    <property type="match status" value="1"/>
</dbReference>
<dbReference type="PANTHER" id="PTHR39087:SF2">
    <property type="entry name" value="UPF0104 MEMBRANE PROTEIN MJ1595"/>
    <property type="match status" value="1"/>
</dbReference>
<evidence type="ECO:0000256" key="5">
    <source>
        <dbReference type="ARBA" id="ARBA00023136"/>
    </source>
</evidence>
<dbReference type="AlphaFoldDB" id="A0A3B1C8F6"/>
<evidence type="ECO:0000256" key="4">
    <source>
        <dbReference type="ARBA" id="ARBA00022989"/>
    </source>
</evidence>
<gene>
    <name evidence="7" type="ORF">MNBD_NITROSPINAE01-571</name>
</gene>